<keyword evidence="9" id="KW-0807">Transducer</keyword>
<dbReference type="InterPro" id="IPR004117">
    <property type="entry name" value="7tm6_olfct_rcpt"/>
</dbReference>
<accession>A0AAW1NAY7</accession>
<evidence type="ECO:0000256" key="5">
    <source>
        <dbReference type="ARBA" id="ARBA00022725"/>
    </source>
</evidence>
<keyword evidence="3" id="KW-0716">Sensory transduction</keyword>
<dbReference type="GO" id="GO:0005886">
    <property type="term" value="C:plasma membrane"/>
    <property type="evidence" value="ECO:0007669"/>
    <property type="project" value="UniProtKB-SubCell"/>
</dbReference>
<protein>
    <submittedName>
        <fullName evidence="10">7tm Odorant receptor</fullName>
    </submittedName>
</protein>
<dbReference type="GO" id="GO:0007165">
    <property type="term" value="P:signal transduction"/>
    <property type="evidence" value="ECO:0007669"/>
    <property type="project" value="UniProtKB-KW"/>
</dbReference>
<keyword evidence="6" id="KW-1133">Transmembrane helix</keyword>
<evidence type="ECO:0000313" key="11">
    <source>
        <dbReference type="Proteomes" id="UP001458880"/>
    </source>
</evidence>
<evidence type="ECO:0000256" key="1">
    <source>
        <dbReference type="ARBA" id="ARBA00004651"/>
    </source>
</evidence>
<comment type="caution">
    <text evidence="10">The sequence shown here is derived from an EMBL/GenBank/DDBJ whole genome shotgun (WGS) entry which is preliminary data.</text>
</comment>
<keyword evidence="4" id="KW-0812">Transmembrane</keyword>
<proteinExistence type="predicted"/>
<evidence type="ECO:0000256" key="7">
    <source>
        <dbReference type="ARBA" id="ARBA00023136"/>
    </source>
</evidence>
<dbReference type="EMBL" id="JASPKY010000003">
    <property type="protein sequence ID" value="KAK9758866.1"/>
    <property type="molecule type" value="Genomic_DNA"/>
</dbReference>
<dbReference type="PANTHER" id="PTHR21137">
    <property type="entry name" value="ODORANT RECEPTOR"/>
    <property type="match status" value="1"/>
</dbReference>
<dbReference type="Pfam" id="PF02949">
    <property type="entry name" value="7tm_6"/>
    <property type="match status" value="1"/>
</dbReference>
<dbReference type="GO" id="GO:0004984">
    <property type="term" value="F:olfactory receptor activity"/>
    <property type="evidence" value="ECO:0007669"/>
    <property type="project" value="InterPro"/>
</dbReference>
<organism evidence="10 11">
    <name type="scientific">Popillia japonica</name>
    <name type="common">Japanese beetle</name>
    <dbReference type="NCBI Taxonomy" id="7064"/>
    <lineage>
        <taxon>Eukaryota</taxon>
        <taxon>Metazoa</taxon>
        <taxon>Ecdysozoa</taxon>
        <taxon>Arthropoda</taxon>
        <taxon>Hexapoda</taxon>
        <taxon>Insecta</taxon>
        <taxon>Pterygota</taxon>
        <taxon>Neoptera</taxon>
        <taxon>Endopterygota</taxon>
        <taxon>Coleoptera</taxon>
        <taxon>Polyphaga</taxon>
        <taxon>Scarabaeiformia</taxon>
        <taxon>Scarabaeidae</taxon>
        <taxon>Rutelinae</taxon>
        <taxon>Popillia</taxon>
    </lineage>
</organism>
<reference evidence="10 11" key="1">
    <citation type="journal article" date="2024" name="BMC Genomics">
        <title>De novo assembly and annotation of Popillia japonica's genome with initial clues to its potential as an invasive pest.</title>
        <authorList>
            <person name="Cucini C."/>
            <person name="Boschi S."/>
            <person name="Funari R."/>
            <person name="Cardaioli E."/>
            <person name="Iannotti N."/>
            <person name="Marturano G."/>
            <person name="Paoli F."/>
            <person name="Bruttini M."/>
            <person name="Carapelli A."/>
            <person name="Frati F."/>
            <person name="Nardi F."/>
        </authorList>
    </citation>
    <scope>NUCLEOTIDE SEQUENCE [LARGE SCALE GENOMIC DNA]</scope>
    <source>
        <strain evidence="10">DMR45628</strain>
    </source>
</reference>
<gene>
    <name evidence="10" type="ORF">QE152_g491</name>
</gene>
<sequence length="114" mass="13200">MTASTIYFAAIIGEFAYYTISVEEIVYQLTDISRSIYMSRWYERNLSDKRDLLIIMMKTQRQKYLSAAGIIDMSVDTFGSVSFNVLIWLKFNVKKFPPGCSQDVFALPPIEKYP</sequence>
<keyword evidence="5" id="KW-0552">Olfaction</keyword>
<comment type="subcellular location">
    <subcellularLocation>
        <location evidence="1">Cell membrane</location>
        <topology evidence="1">Multi-pass membrane protein</topology>
    </subcellularLocation>
</comment>
<evidence type="ECO:0000313" key="10">
    <source>
        <dbReference type="EMBL" id="KAK9758866.1"/>
    </source>
</evidence>
<dbReference type="Proteomes" id="UP001458880">
    <property type="component" value="Unassembled WGS sequence"/>
</dbReference>
<dbReference type="GO" id="GO:0005549">
    <property type="term" value="F:odorant binding"/>
    <property type="evidence" value="ECO:0007669"/>
    <property type="project" value="InterPro"/>
</dbReference>
<keyword evidence="11" id="KW-1185">Reference proteome</keyword>
<evidence type="ECO:0000256" key="3">
    <source>
        <dbReference type="ARBA" id="ARBA00022606"/>
    </source>
</evidence>
<keyword evidence="2" id="KW-1003">Cell membrane</keyword>
<keyword evidence="8 10" id="KW-0675">Receptor</keyword>
<evidence type="ECO:0000256" key="4">
    <source>
        <dbReference type="ARBA" id="ARBA00022692"/>
    </source>
</evidence>
<keyword evidence="7" id="KW-0472">Membrane</keyword>
<dbReference type="PANTHER" id="PTHR21137:SF35">
    <property type="entry name" value="ODORANT RECEPTOR 19A-RELATED"/>
    <property type="match status" value="1"/>
</dbReference>
<dbReference type="AlphaFoldDB" id="A0AAW1NAY7"/>
<name>A0AAW1NAY7_POPJA</name>
<evidence type="ECO:0000256" key="8">
    <source>
        <dbReference type="ARBA" id="ARBA00023170"/>
    </source>
</evidence>
<evidence type="ECO:0000256" key="9">
    <source>
        <dbReference type="ARBA" id="ARBA00023224"/>
    </source>
</evidence>
<evidence type="ECO:0000256" key="6">
    <source>
        <dbReference type="ARBA" id="ARBA00022989"/>
    </source>
</evidence>
<evidence type="ECO:0000256" key="2">
    <source>
        <dbReference type="ARBA" id="ARBA00022475"/>
    </source>
</evidence>